<dbReference type="EMBL" id="CP016634">
    <property type="protein sequence ID" value="ANY90598.1"/>
    <property type="molecule type" value="Genomic_DNA"/>
</dbReference>
<evidence type="ECO:0000313" key="1">
    <source>
        <dbReference type="EMBL" id="ANY90598.1"/>
    </source>
</evidence>
<dbReference type="OrthoDB" id="7031498at2"/>
<protein>
    <submittedName>
        <fullName evidence="1">Uncharacterized protein</fullName>
    </submittedName>
</protein>
<dbReference type="GeneID" id="83682986"/>
<name>A0A1B2FED9_PSEPU</name>
<gene>
    <name evidence="1" type="ORF">IEC33019_5118</name>
</gene>
<proteinExistence type="predicted"/>
<dbReference type="RefSeq" id="WP_015272260.1">
    <property type="nucleotide sequence ID" value="NZ_CP016634.1"/>
</dbReference>
<reference evidence="1" key="1">
    <citation type="submission" date="2016-07" db="EMBL/GenBank/DDBJ databases">
        <title>New class B carbapenemase carried by novel plasmid in Pseudomonas putida enviromental strain in eastern Amazonia.</title>
        <authorList>
            <person name="Souza C.O."/>
            <person name="Lima K.V."/>
            <person name="Brasiliense D.M."/>
            <person name="Perez-Chaparro P.J."/>
            <person name="Mamizuka E.M."/>
            <person name="Lima M.O."/>
            <person name="Lima L.N."/>
            <person name="McCulloch J.A."/>
        </authorList>
    </citation>
    <scope>NUCLEOTIDE SEQUENCE [LARGE SCALE GENOMIC DNA]</scope>
    <source>
        <strain evidence="1">IEC33019</strain>
    </source>
</reference>
<organism evidence="1">
    <name type="scientific">Pseudomonas putida</name>
    <name type="common">Arthrobacter siderocapsulatus</name>
    <dbReference type="NCBI Taxonomy" id="303"/>
    <lineage>
        <taxon>Bacteria</taxon>
        <taxon>Pseudomonadati</taxon>
        <taxon>Pseudomonadota</taxon>
        <taxon>Gammaproteobacteria</taxon>
        <taxon>Pseudomonadales</taxon>
        <taxon>Pseudomonadaceae</taxon>
        <taxon>Pseudomonas</taxon>
    </lineage>
</organism>
<sequence>MTLHVMLSLDYSDAKSNRDDFYAQLEYKGWVKLGDVDTVWVKTFGYTTLDTDKVEREITAMMKDSVTEFKPTRLDYVAQIGNNTPIERAFIKKNFDYEYVKK</sequence>
<dbReference type="AlphaFoldDB" id="A0A1B2FED9"/>
<accession>A0A1B2FED9</accession>